<keyword evidence="1" id="KW-1133">Transmembrane helix</keyword>
<evidence type="ECO:0000313" key="3">
    <source>
        <dbReference type="Proteomes" id="UP001151760"/>
    </source>
</evidence>
<dbReference type="EMBL" id="BQNB010012759">
    <property type="protein sequence ID" value="GJT07547.1"/>
    <property type="molecule type" value="Genomic_DNA"/>
</dbReference>
<organism evidence="2 3">
    <name type="scientific">Tanacetum coccineum</name>
    <dbReference type="NCBI Taxonomy" id="301880"/>
    <lineage>
        <taxon>Eukaryota</taxon>
        <taxon>Viridiplantae</taxon>
        <taxon>Streptophyta</taxon>
        <taxon>Embryophyta</taxon>
        <taxon>Tracheophyta</taxon>
        <taxon>Spermatophyta</taxon>
        <taxon>Magnoliopsida</taxon>
        <taxon>eudicotyledons</taxon>
        <taxon>Gunneridae</taxon>
        <taxon>Pentapetalae</taxon>
        <taxon>asterids</taxon>
        <taxon>campanulids</taxon>
        <taxon>Asterales</taxon>
        <taxon>Asteraceae</taxon>
        <taxon>Asteroideae</taxon>
        <taxon>Anthemideae</taxon>
        <taxon>Anthemidinae</taxon>
        <taxon>Tanacetum</taxon>
    </lineage>
</organism>
<dbReference type="Proteomes" id="UP001151760">
    <property type="component" value="Unassembled WGS sequence"/>
</dbReference>
<keyword evidence="1" id="KW-0472">Membrane</keyword>
<accession>A0ABQ5B0A2</accession>
<keyword evidence="1" id="KW-0812">Transmembrane</keyword>
<name>A0ABQ5B0A2_9ASTR</name>
<protein>
    <submittedName>
        <fullName evidence="2">Uncharacterized protein</fullName>
    </submittedName>
</protein>
<evidence type="ECO:0000313" key="2">
    <source>
        <dbReference type="EMBL" id="GJT07547.1"/>
    </source>
</evidence>
<feature type="transmembrane region" description="Helical" evidence="1">
    <location>
        <begin position="12"/>
        <end position="32"/>
    </location>
</feature>
<proteinExistence type="predicted"/>
<reference evidence="2" key="1">
    <citation type="journal article" date="2022" name="Int. J. Mol. Sci.">
        <title>Draft Genome of Tanacetum Coccineum: Genomic Comparison of Closely Related Tanacetum-Family Plants.</title>
        <authorList>
            <person name="Yamashiro T."/>
            <person name="Shiraishi A."/>
            <person name="Nakayama K."/>
            <person name="Satake H."/>
        </authorList>
    </citation>
    <scope>NUCLEOTIDE SEQUENCE</scope>
</reference>
<comment type="caution">
    <text evidence="2">The sequence shown here is derived from an EMBL/GenBank/DDBJ whole genome shotgun (WGS) entry which is preliminary data.</text>
</comment>
<evidence type="ECO:0000256" key="1">
    <source>
        <dbReference type="SAM" id="Phobius"/>
    </source>
</evidence>
<sequence>DTKSFIAGPISAYASFPIPYMLYVVSLIAYYVNVMDVPLLLDHELDFFAAEPVPGLAEAPDNQNRWIE</sequence>
<reference evidence="2" key="2">
    <citation type="submission" date="2022-01" db="EMBL/GenBank/DDBJ databases">
        <authorList>
            <person name="Yamashiro T."/>
            <person name="Shiraishi A."/>
            <person name="Satake H."/>
            <person name="Nakayama K."/>
        </authorList>
    </citation>
    <scope>NUCLEOTIDE SEQUENCE</scope>
</reference>
<gene>
    <name evidence="2" type="ORF">Tco_0842009</name>
</gene>
<feature type="non-terminal residue" evidence="2">
    <location>
        <position position="1"/>
    </location>
</feature>
<keyword evidence="3" id="KW-1185">Reference proteome</keyword>